<reference evidence="5" key="1">
    <citation type="journal article" date="2014" name="Proc. Natl. Acad. Sci. U.S.A.">
        <title>Extensive sampling of basidiomycete genomes demonstrates inadequacy of the white-rot/brown-rot paradigm for wood decay fungi.</title>
        <authorList>
            <person name="Riley R."/>
            <person name="Salamov A.A."/>
            <person name="Brown D.W."/>
            <person name="Nagy L.G."/>
            <person name="Floudas D."/>
            <person name="Held B.W."/>
            <person name="Levasseur A."/>
            <person name="Lombard V."/>
            <person name="Morin E."/>
            <person name="Otillar R."/>
            <person name="Lindquist E.A."/>
            <person name="Sun H."/>
            <person name="LaButti K.M."/>
            <person name="Schmutz J."/>
            <person name="Jabbour D."/>
            <person name="Luo H."/>
            <person name="Baker S.E."/>
            <person name="Pisabarro A.G."/>
            <person name="Walton J.D."/>
            <person name="Blanchette R.A."/>
            <person name="Henrissat B."/>
            <person name="Martin F."/>
            <person name="Cullen D."/>
            <person name="Hibbett D.S."/>
            <person name="Grigoriev I.V."/>
        </authorList>
    </citation>
    <scope>NUCLEOTIDE SEQUENCE [LARGE SCALE GENOMIC DNA]</scope>
    <source>
        <strain evidence="5">FD-172 SS1</strain>
    </source>
</reference>
<dbReference type="PANTHER" id="PTHR44229:SF4">
    <property type="entry name" value="15-HYDROXYPROSTAGLANDIN DEHYDROGENASE [NAD(+)]"/>
    <property type="match status" value="1"/>
</dbReference>
<organism evidence="4 5">
    <name type="scientific">Botryobasidium botryosum (strain FD-172 SS1)</name>
    <dbReference type="NCBI Taxonomy" id="930990"/>
    <lineage>
        <taxon>Eukaryota</taxon>
        <taxon>Fungi</taxon>
        <taxon>Dikarya</taxon>
        <taxon>Basidiomycota</taxon>
        <taxon>Agaricomycotina</taxon>
        <taxon>Agaricomycetes</taxon>
        <taxon>Cantharellales</taxon>
        <taxon>Botryobasidiaceae</taxon>
        <taxon>Botryobasidium</taxon>
    </lineage>
</organism>
<dbReference type="GO" id="GO:0016616">
    <property type="term" value="F:oxidoreductase activity, acting on the CH-OH group of donors, NAD or NADP as acceptor"/>
    <property type="evidence" value="ECO:0007669"/>
    <property type="project" value="TreeGrafter"/>
</dbReference>
<dbReference type="InterPro" id="IPR002347">
    <property type="entry name" value="SDR_fam"/>
</dbReference>
<dbReference type="HOGENOM" id="CLU_010194_13_1_1"/>
<dbReference type="Proteomes" id="UP000027195">
    <property type="component" value="Unassembled WGS sequence"/>
</dbReference>
<dbReference type="InParanoid" id="A0A067MC92"/>
<proteinExistence type="inferred from homology"/>
<dbReference type="STRING" id="930990.A0A067MC92"/>
<evidence type="ECO:0000256" key="3">
    <source>
        <dbReference type="RuleBase" id="RU000363"/>
    </source>
</evidence>
<dbReference type="Pfam" id="PF00106">
    <property type="entry name" value="adh_short"/>
    <property type="match status" value="1"/>
</dbReference>
<dbReference type="EMBL" id="KL198044">
    <property type="protein sequence ID" value="KDQ13343.1"/>
    <property type="molecule type" value="Genomic_DNA"/>
</dbReference>
<dbReference type="OrthoDB" id="5371740at2759"/>
<dbReference type="PRINTS" id="PR00080">
    <property type="entry name" value="SDRFAMILY"/>
</dbReference>
<dbReference type="GO" id="GO:0005737">
    <property type="term" value="C:cytoplasm"/>
    <property type="evidence" value="ECO:0007669"/>
    <property type="project" value="TreeGrafter"/>
</dbReference>
<dbReference type="Gene3D" id="3.40.50.720">
    <property type="entry name" value="NAD(P)-binding Rossmann-like Domain"/>
    <property type="match status" value="1"/>
</dbReference>
<evidence type="ECO:0000313" key="5">
    <source>
        <dbReference type="Proteomes" id="UP000027195"/>
    </source>
</evidence>
<dbReference type="PANTHER" id="PTHR44229">
    <property type="entry name" value="15-HYDROXYPROSTAGLANDIN DEHYDROGENASE [NAD(+)]"/>
    <property type="match status" value="1"/>
</dbReference>
<gene>
    <name evidence="4" type="ORF">BOTBODRAFT_133590</name>
</gene>
<dbReference type="InterPro" id="IPR036291">
    <property type="entry name" value="NAD(P)-bd_dom_sf"/>
</dbReference>
<protein>
    <submittedName>
        <fullName evidence="4">Uncharacterized protein</fullName>
    </submittedName>
</protein>
<name>A0A067MC92_BOTB1</name>
<evidence type="ECO:0000256" key="1">
    <source>
        <dbReference type="ARBA" id="ARBA00006484"/>
    </source>
</evidence>
<keyword evidence="2" id="KW-0560">Oxidoreductase</keyword>
<sequence>MPPASKSETIDDSQLFAHAPRGKGKVVLITGGSSGIGRKAALAFAEHGAKIVIGDLNGQGALAVVAEIENLGGQAVSQRCDVTIWEDQLSLFQLAVKSFGRVDYVIANAGIPDVGAYVPVAGSPTKPNLLTLQVNLVGAIYTARLASYYFERNPSTDKSLILIGSMASLEGFSVTPVYSAAKHGVLGLARSLLPDLSAKGARVVTICPWSVDTPFIKIPGRLLLAGLPFAKTDRVVGAVVFGATDPNPTSNGSVYAIADDQEVFRVDHNELSLYSPITYGILSKRVHSVIRDTYGYYFGLAKDVVCAFLLRK</sequence>
<dbReference type="PRINTS" id="PR00081">
    <property type="entry name" value="GDHRDH"/>
</dbReference>
<accession>A0A067MC92</accession>
<dbReference type="AlphaFoldDB" id="A0A067MC92"/>
<dbReference type="SUPFAM" id="SSF51735">
    <property type="entry name" value="NAD(P)-binding Rossmann-fold domains"/>
    <property type="match status" value="1"/>
</dbReference>
<evidence type="ECO:0000256" key="2">
    <source>
        <dbReference type="ARBA" id="ARBA00023002"/>
    </source>
</evidence>
<comment type="similarity">
    <text evidence="1 3">Belongs to the short-chain dehydrogenases/reductases (SDR) family.</text>
</comment>
<keyword evidence="5" id="KW-1185">Reference proteome</keyword>
<evidence type="ECO:0000313" key="4">
    <source>
        <dbReference type="EMBL" id="KDQ13343.1"/>
    </source>
</evidence>